<accession>A0ABP1WIN1</accession>
<organism evidence="1 2">
    <name type="scientific">Ruminococcus bicirculans</name>
    <name type="common">ex Wegman et al. 2014</name>
    <dbReference type="NCBI Taxonomy" id="1160721"/>
    <lineage>
        <taxon>Bacteria</taxon>
        <taxon>Bacillati</taxon>
        <taxon>Bacillota</taxon>
        <taxon>Clostridia</taxon>
        <taxon>Eubacteriales</taxon>
        <taxon>Oscillospiraceae</taxon>
        <taxon>Ruminococcus</taxon>
    </lineage>
</organism>
<name>A0ABP1WIN1_9FIRM</name>
<gene>
    <name evidence="1" type="ORF">RBI_I00493</name>
</gene>
<keyword evidence="2" id="KW-1185">Reference proteome</keyword>
<sequence>MVSRITPVDNTNFEWIINLGEEKSEKIRCTLTGRKNSAEFTIGDGESCHFTYWLINLLGLNGEIVIKSRAGELLLRLLLHRRSNSCKV</sequence>
<evidence type="ECO:0000313" key="1">
    <source>
        <dbReference type="EMBL" id="CCO04217.1"/>
    </source>
</evidence>
<dbReference type="EMBL" id="HF545616">
    <property type="protein sequence ID" value="CCO04217.1"/>
    <property type="molecule type" value="Genomic_DNA"/>
</dbReference>
<protein>
    <submittedName>
        <fullName evidence="1">Uncharacterized protein</fullName>
    </submittedName>
</protein>
<reference evidence="1 2" key="1">
    <citation type="journal article" date="2014" name="Int. J. Syst. Evol. Microbiol.">
        <title>Complete genome of a new Firmicutes species belonging to the dominant human colonic microbiota ('Ruminococcus bicirculans') reveals two chromosomes and a selective capacity to utilize plant glucans.</title>
        <authorList>
            <consortium name="NISC Comparative Sequencing Program"/>
            <person name="Wegmann U."/>
            <person name="Louis P."/>
            <person name="Goesmann A."/>
            <person name="Henrissat B."/>
            <person name="Duncan S.H."/>
            <person name="Flint H.J."/>
        </authorList>
    </citation>
    <scope>NUCLEOTIDE SEQUENCE [LARGE SCALE GENOMIC DNA]</scope>
    <source>
        <strain evidence="1 2">80/3</strain>
    </source>
</reference>
<dbReference type="Proteomes" id="UP000027600">
    <property type="component" value="Chromosome I"/>
</dbReference>
<evidence type="ECO:0000313" key="2">
    <source>
        <dbReference type="Proteomes" id="UP000027600"/>
    </source>
</evidence>
<proteinExistence type="predicted"/>